<organism evidence="4 5">
    <name type="scientific">Chelydra serpentina</name>
    <name type="common">Snapping turtle</name>
    <name type="synonym">Testudo serpentina</name>
    <dbReference type="NCBI Taxonomy" id="8475"/>
    <lineage>
        <taxon>Eukaryota</taxon>
        <taxon>Metazoa</taxon>
        <taxon>Chordata</taxon>
        <taxon>Craniata</taxon>
        <taxon>Vertebrata</taxon>
        <taxon>Euteleostomi</taxon>
        <taxon>Archelosauria</taxon>
        <taxon>Testudinata</taxon>
        <taxon>Testudines</taxon>
        <taxon>Cryptodira</taxon>
        <taxon>Durocryptodira</taxon>
        <taxon>Americhelydia</taxon>
        <taxon>Chelydroidea</taxon>
        <taxon>Chelydridae</taxon>
        <taxon>Chelydra</taxon>
    </lineage>
</organism>
<dbReference type="SUPFAM" id="SSF56436">
    <property type="entry name" value="C-type lectin-like"/>
    <property type="match status" value="1"/>
</dbReference>
<dbReference type="PROSITE" id="PS50041">
    <property type="entry name" value="C_TYPE_LECTIN_2"/>
    <property type="match status" value="1"/>
</dbReference>
<dbReference type="GO" id="GO:0030246">
    <property type="term" value="F:carbohydrate binding"/>
    <property type="evidence" value="ECO:0007669"/>
    <property type="project" value="UniProtKB-KW"/>
</dbReference>
<proteinExistence type="predicted"/>
<dbReference type="InterPro" id="IPR016186">
    <property type="entry name" value="C-type_lectin-like/link_sf"/>
</dbReference>
<dbReference type="PANTHER" id="PTHR45710:SF35">
    <property type="entry name" value="C-TYPE LECTIN DOMAIN FAMILY 2 MEMBER D"/>
    <property type="match status" value="1"/>
</dbReference>
<protein>
    <recommendedName>
        <fullName evidence="3">C-type lectin domain-containing protein</fullName>
    </recommendedName>
</protein>
<dbReference type="Pfam" id="PF00059">
    <property type="entry name" value="Lectin_C"/>
    <property type="match status" value="1"/>
</dbReference>
<keyword evidence="5" id="KW-1185">Reference proteome</keyword>
<reference evidence="4" key="2">
    <citation type="submission" date="2025-09" db="UniProtKB">
        <authorList>
            <consortium name="Ensembl"/>
        </authorList>
    </citation>
    <scope>IDENTIFICATION</scope>
</reference>
<feature type="domain" description="C-type lectin" evidence="3">
    <location>
        <begin position="46"/>
        <end position="151"/>
    </location>
</feature>
<evidence type="ECO:0000313" key="5">
    <source>
        <dbReference type="Proteomes" id="UP000694403"/>
    </source>
</evidence>
<dbReference type="InterPro" id="IPR050828">
    <property type="entry name" value="C-type_lectin/matrix_domain"/>
</dbReference>
<dbReference type="PANTHER" id="PTHR45710">
    <property type="entry name" value="C-TYPE LECTIN DOMAIN-CONTAINING PROTEIN 180"/>
    <property type="match status" value="1"/>
</dbReference>
<dbReference type="GO" id="GO:0005886">
    <property type="term" value="C:plasma membrane"/>
    <property type="evidence" value="ECO:0007669"/>
    <property type="project" value="UniProtKB-SubCell"/>
</dbReference>
<dbReference type="InterPro" id="IPR016187">
    <property type="entry name" value="CTDL_fold"/>
</dbReference>
<accession>A0A8C3S165</accession>
<dbReference type="Ensembl" id="ENSCSRT00000008362.1">
    <property type="protein sequence ID" value="ENSCSRP00000008093.1"/>
    <property type="gene ID" value="ENSCSRG00000005987.1"/>
</dbReference>
<dbReference type="InterPro" id="IPR001304">
    <property type="entry name" value="C-type_lectin-like"/>
</dbReference>
<evidence type="ECO:0000256" key="2">
    <source>
        <dbReference type="ARBA" id="ARBA00022734"/>
    </source>
</evidence>
<dbReference type="AlphaFoldDB" id="A0A8C3S165"/>
<dbReference type="SMART" id="SM00034">
    <property type="entry name" value="CLECT"/>
    <property type="match status" value="1"/>
</dbReference>
<evidence type="ECO:0000259" key="3">
    <source>
        <dbReference type="PROSITE" id="PS50041"/>
    </source>
</evidence>
<evidence type="ECO:0000256" key="1">
    <source>
        <dbReference type="ARBA" id="ARBA00004401"/>
    </source>
</evidence>
<comment type="subcellular location">
    <subcellularLocation>
        <location evidence="1">Cell membrane</location>
        <topology evidence="1">Single-pass type II membrane protein</topology>
    </subcellularLocation>
</comment>
<keyword evidence="2" id="KW-0430">Lectin</keyword>
<dbReference type="Proteomes" id="UP000694403">
    <property type="component" value="Unplaced"/>
</dbReference>
<name>A0A8C3S165_CHESE</name>
<dbReference type="Gene3D" id="3.10.100.10">
    <property type="entry name" value="Mannose-Binding Protein A, subunit A"/>
    <property type="match status" value="1"/>
</dbReference>
<dbReference type="InterPro" id="IPR033992">
    <property type="entry name" value="NKR-like_CTLD"/>
</dbReference>
<sequence>MGRSSYYVTFSFSAIAILYSGHPGPAVVLRPDPPAGPCCLDGWVGYQGKCYYFSEAKKNWNNSQSHCSALGASLAVIDSEQEMMFLLRYKGKLDHWLGLWREQDLDQPWKWANGTKFNNQFEIRGGGHCAYLSDGFVGSSRCSSFTKWICSKHDMYTVRKGAAQHGI</sequence>
<dbReference type="CDD" id="cd03593">
    <property type="entry name" value="CLECT_NK_receptors_like"/>
    <property type="match status" value="1"/>
</dbReference>
<evidence type="ECO:0000313" key="4">
    <source>
        <dbReference type="Ensembl" id="ENSCSRP00000008093.1"/>
    </source>
</evidence>
<reference evidence="4" key="1">
    <citation type="submission" date="2025-08" db="UniProtKB">
        <authorList>
            <consortium name="Ensembl"/>
        </authorList>
    </citation>
    <scope>IDENTIFICATION</scope>
</reference>